<gene>
    <name evidence="1" type="ORF">CDQ84_02895</name>
</gene>
<protein>
    <recommendedName>
        <fullName evidence="3">PASTA domain-containing protein</fullName>
    </recommendedName>
</protein>
<dbReference type="KEGG" id="cthd:CDO33_05920"/>
<dbReference type="OrthoDB" id="1739697at2"/>
<proteinExistence type="predicted"/>
<dbReference type="AlphaFoldDB" id="A0A2K2FQN7"/>
<evidence type="ECO:0000313" key="2">
    <source>
        <dbReference type="Proteomes" id="UP000236151"/>
    </source>
</evidence>
<keyword evidence="2" id="KW-1185">Reference proteome</keyword>
<reference evidence="1 2" key="1">
    <citation type="submission" date="2017-06" db="EMBL/GenBank/DDBJ databases">
        <title>Investigating the central metabolism of Clostridium thermosuccinogenes.</title>
        <authorList>
            <person name="Koendjbiharie J.G."/>
            <person name="van Kranenburg R."/>
        </authorList>
    </citation>
    <scope>NUCLEOTIDE SEQUENCE [LARGE SCALE GENOMIC DNA]</scope>
    <source>
        <strain evidence="1 2">DSM 5806</strain>
    </source>
</reference>
<dbReference type="Proteomes" id="UP000236151">
    <property type="component" value="Unassembled WGS sequence"/>
</dbReference>
<evidence type="ECO:0000313" key="1">
    <source>
        <dbReference type="EMBL" id="PNU01091.1"/>
    </source>
</evidence>
<evidence type="ECO:0008006" key="3">
    <source>
        <dbReference type="Google" id="ProtNLM"/>
    </source>
</evidence>
<organism evidence="1 2">
    <name type="scientific">Clostridium thermosuccinogenes</name>
    <dbReference type="NCBI Taxonomy" id="84032"/>
    <lineage>
        <taxon>Bacteria</taxon>
        <taxon>Bacillati</taxon>
        <taxon>Bacillota</taxon>
        <taxon>Clostridia</taxon>
        <taxon>Eubacteriales</taxon>
        <taxon>Clostridiaceae</taxon>
        <taxon>Clostridium</taxon>
    </lineage>
</organism>
<comment type="caution">
    <text evidence="1">The sequence shown here is derived from an EMBL/GenBank/DDBJ whole genome shotgun (WGS) entry which is preliminary data.</text>
</comment>
<sequence length="79" mass="8592">MGGMKAEGSSNRHAAIPDVAGYTFKRAAKLLEESGVAIRAVKIAAQPKETIMEHDDTFRVIKVKPLDDNTVELLVCKPL</sequence>
<dbReference type="EMBL" id="NIOJ01000004">
    <property type="protein sequence ID" value="PNU01091.1"/>
    <property type="molecule type" value="Genomic_DNA"/>
</dbReference>
<accession>A0A2K2FQN7</accession>
<name>A0A2K2FQN7_9CLOT</name>
<dbReference type="RefSeq" id="WP_103080219.1">
    <property type="nucleotide sequence ID" value="NZ_CP021850.1"/>
</dbReference>